<feature type="signal peptide" evidence="2">
    <location>
        <begin position="1"/>
        <end position="21"/>
    </location>
</feature>
<comment type="caution">
    <text evidence="4">The sequence shown here is derived from an EMBL/GenBank/DDBJ whole genome shotgun (WGS) entry which is preliminary data.</text>
</comment>
<keyword evidence="5" id="KW-1185">Reference proteome</keyword>
<accession>A0ABU1A4L2</accession>
<sequence length="372" mass="41776">MKNKITLLSACLFFIVQLVQAQFNPDDVEFWVGDGDKECYLVVDFRDGTTDPSFVWGIKFNDGDELDFAQMIEAVAAAEPNFTADIAGGFLNDILYNNHSGLGGAPDYWSTWSGTESNTMGMNGGVSELAEDQRWYGISYGFSPAEMPSITYPAYSSLWFTQDEFDYSIGEGSNYSVIVVDFLEDAAEENVSFAWKVSYEGTITAHEALLLIDENDTEFNIVMENDEITSISYSSLLGNDWESYTGTNMSNWVTSSSNPVLENENWYGIAKGQGYTRRPFTPIPAEENSLYVNGFEKNKAFVYPNPATNFINIESENEVNKVEIYSTLGRLVKEFVNVGERRQLDISSLAKGMYMLRINSEEKNSSFKIIKK</sequence>
<proteinExistence type="predicted"/>
<name>A0ABU1A4L2_9FLAO</name>
<feature type="domain" description="Secretion system C-terminal sorting" evidence="3">
    <location>
        <begin position="302"/>
        <end position="370"/>
    </location>
</feature>
<evidence type="ECO:0000313" key="4">
    <source>
        <dbReference type="EMBL" id="MDQ7918539.1"/>
    </source>
</evidence>
<evidence type="ECO:0000259" key="3">
    <source>
        <dbReference type="Pfam" id="PF18962"/>
    </source>
</evidence>
<dbReference type="Pfam" id="PF18962">
    <property type="entry name" value="Por_Secre_tail"/>
    <property type="match status" value="1"/>
</dbReference>
<feature type="chain" id="PRO_5046745541" evidence="2">
    <location>
        <begin position="22"/>
        <end position="372"/>
    </location>
</feature>
<evidence type="ECO:0000256" key="2">
    <source>
        <dbReference type="SAM" id="SignalP"/>
    </source>
</evidence>
<evidence type="ECO:0000256" key="1">
    <source>
        <dbReference type="ARBA" id="ARBA00022729"/>
    </source>
</evidence>
<dbReference type="RefSeq" id="WP_308865534.1">
    <property type="nucleotide sequence ID" value="NZ_JAVHUL010000051.1"/>
</dbReference>
<dbReference type="Proteomes" id="UP001230915">
    <property type="component" value="Unassembled WGS sequence"/>
</dbReference>
<dbReference type="NCBIfam" id="TIGR04183">
    <property type="entry name" value="Por_Secre_tail"/>
    <property type="match status" value="1"/>
</dbReference>
<organism evidence="4 5">
    <name type="scientific">Mesonia profundi</name>
    <dbReference type="NCBI Taxonomy" id="3070998"/>
    <lineage>
        <taxon>Bacteria</taxon>
        <taxon>Pseudomonadati</taxon>
        <taxon>Bacteroidota</taxon>
        <taxon>Flavobacteriia</taxon>
        <taxon>Flavobacteriales</taxon>
        <taxon>Flavobacteriaceae</taxon>
        <taxon>Mesonia</taxon>
    </lineage>
</organism>
<dbReference type="InterPro" id="IPR026444">
    <property type="entry name" value="Secre_tail"/>
</dbReference>
<keyword evidence="1 2" id="KW-0732">Signal</keyword>
<reference evidence="4 5" key="1">
    <citation type="submission" date="2023-08" db="EMBL/GenBank/DDBJ databases">
        <title>Mesonia sp. MT50, isolated from deep-sea sediment of the Mariana Trench.</title>
        <authorList>
            <person name="Fu H."/>
        </authorList>
    </citation>
    <scope>NUCLEOTIDE SEQUENCE [LARGE SCALE GENOMIC DNA]</scope>
    <source>
        <strain evidence="4 5">MT50</strain>
    </source>
</reference>
<protein>
    <submittedName>
        <fullName evidence="4">T9SS type A sorting domain-containing protein</fullName>
    </submittedName>
</protein>
<gene>
    <name evidence="4" type="ORF">RBU60_13250</name>
</gene>
<evidence type="ECO:0000313" key="5">
    <source>
        <dbReference type="Proteomes" id="UP001230915"/>
    </source>
</evidence>
<dbReference type="EMBL" id="JAVHUL010000051">
    <property type="protein sequence ID" value="MDQ7918539.1"/>
    <property type="molecule type" value="Genomic_DNA"/>
</dbReference>